<dbReference type="CDD" id="cd22249">
    <property type="entry name" value="UDM1_RNF168_RNF169-like"/>
    <property type="match status" value="1"/>
</dbReference>
<sequence>MVMSESGDADEHLQLFSARDRAHSRQEPPSPSHGRLAVQSSSKTSYPIEKTASLSAPPSFCVPSIKPESRRPLLSTFPDLRSGPASSVRHSSGSLCPHASEFPPSCPPNSLFHTGDVRPHTFSEERSCFGEATNVVSGKCGYHPLSPTSPLLPQSGPSCVNPGRKGATYSFDAYPPEVFSRWQGRARTGESCGLIPTRSRGKPPFSHSPSPPARSGDPQTPVATDCLKKSSSQTRLPRPPPQDSSGVPRPENPAVRPQTQAVEPTSAVATLAWPSSTQSEPQEQPPPPPTAASSGGGPVSGPSNFSRTQQEIKQDREPSGPATRAVIEIGGSGIRSVVIADIDDPPLRLSPYLDRLPRANHPLVLSKAAVSASRCWSSNPENAADSPHAGESRLVGGTASESGNTKTSAGVGGVKPQPVPYNAGTTEATRGRSQGEDSPTRSVFRGTTTAPAAVPTTRAAGCPSEPQAAESGCSADANALRHFQQSLRSGANRTELDFVASAHNASFRDQDTFGRGRSGSSKKFGQLSEATVGCRDSMASVHGVVAPPASTVSKSLRHDEAVLRERGIRIRQRDASFLKDVEIRRLGLHQAAGRPDSKSRCALDSSGSCHARKLGGDRPQGCRISGHTPSQYNCAGSSCRGEGDTNSAFLRGLPGSASNVRLPKWMRDYGVEDPSLQTSMCARKMTSNYYQEMCQYNAPDVRRPGTKVGAGRVVKPPQCWGETADDRDEGYAFATVSDRSSFQREMAGAYCGARSGNSDELSSQFPPAPLSVAGDAASFGFPVAHFICSNCGATAVPPQCPTCGAVILQFDGATPVPVAHLMNDADGLETASRAVTRNGESGARQFSEENEPQSRSYAPYDASSSRCRGSPACRRSRPHHAGAERKELSRGEFGTERRGVAEARRPGATVAVTAKKSGPPTRQHVQSSSPSSLPSVKKLASQVWGSPRVCAILCSFLGLPQLLTVRRCNKNLLVAAQFEMRYVLYATLQQLLREEATGAKASSPRPKSCEPPSSRGGGRGRALTPGVASGRSARDRSLPACPFNAETLTRLLELSPVELTALKNGKLPDRRVADAKTPRPEELRARANRLRRLHAEWGEERGRNQVQKTAERPEKEADGTLPPGLDEEMQLRREMQLQREEELLMRERRLQQQECELLKKQQELWFRETQQRLRQRIAREGRPPFADSDPASVSGAGVPFPCGPCPYPAGWQRRHVEFDGDAVKERQ</sequence>
<feature type="compositionally biased region" description="Basic and acidic residues" evidence="1">
    <location>
        <begin position="9"/>
        <end position="26"/>
    </location>
</feature>
<name>F0JB81_NEOCL</name>
<reference evidence="3" key="3">
    <citation type="journal article" date="2015" name="PLoS ONE">
        <title>Comprehensive Evaluation of Toxoplasma gondii VEG and Neospora caninum LIV Genomes with Tachyzoite Stage Transcriptome and Proteome Defines Novel Transcript Features.</title>
        <authorList>
            <person name="Ramaprasad A."/>
            <person name="Mourier T."/>
            <person name="Naeem R."/>
            <person name="Malas T.B."/>
            <person name="Moussa E."/>
            <person name="Panigrahi A."/>
            <person name="Vermont S.J."/>
            <person name="Otto T.D."/>
            <person name="Wastling J."/>
            <person name="Pain A."/>
        </authorList>
    </citation>
    <scope>NUCLEOTIDE SEQUENCE</scope>
    <source>
        <strain evidence="3">Liverpool</strain>
    </source>
</reference>
<feature type="region of interest" description="Disordered" evidence="1">
    <location>
        <begin position="837"/>
        <end position="935"/>
    </location>
</feature>
<proteinExistence type="predicted"/>
<feature type="region of interest" description="Disordered" evidence="1">
    <location>
        <begin position="1"/>
        <end position="94"/>
    </location>
</feature>
<protein>
    <submittedName>
        <fullName evidence="2">Uncharacterized protein</fullName>
    </submittedName>
</protein>
<feature type="region of interest" description="Disordered" evidence="1">
    <location>
        <begin position="145"/>
        <end position="166"/>
    </location>
</feature>
<feature type="compositionally biased region" description="Low complexity" evidence="1">
    <location>
        <begin position="145"/>
        <end position="158"/>
    </location>
</feature>
<feature type="compositionally biased region" description="Low complexity" evidence="1">
    <location>
        <begin position="445"/>
        <end position="461"/>
    </location>
</feature>
<accession>F0JB81</accession>
<feature type="compositionally biased region" description="Basic and acidic residues" evidence="1">
    <location>
        <begin position="881"/>
        <end position="905"/>
    </location>
</feature>
<dbReference type="VEuPathDB" id="ToxoDB:NCLIV_069940"/>
<evidence type="ECO:0000313" key="2">
    <source>
        <dbReference type="EMBL" id="CCA30102.1"/>
    </source>
</evidence>
<evidence type="ECO:0000313" key="3">
    <source>
        <dbReference type="EMBL" id="CEL71348.1"/>
    </source>
</evidence>
<organism>
    <name type="scientific">Neospora caninum (strain Liverpool)</name>
    <dbReference type="NCBI Taxonomy" id="572307"/>
    <lineage>
        <taxon>Eukaryota</taxon>
        <taxon>Sar</taxon>
        <taxon>Alveolata</taxon>
        <taxon>Apicomplexa</taxon>
        <taxon>Conoidasida</taxon>
        <taxon>Coccidia</taxon>
        <taxon>Eucoccidiorida</taxon>
        <taxon>Eimeriorina</taxon>
        <taxon>Sarcocystidae</taxon>
        <taxon>Neospora</taxon>
    </lineage>
</organism>
<dbReference type="AlphaFoldDB" id="F0JB81"/>
<dbReference type="EMBL" id="CADU01000328">
    <property type="protein sequence ID" value="CCA30102.1"/>
    <property type="molecule type" value="Genomic_DNA"/>
</dbReference>
<feature type="compositionally biased region" description="Polar residues" evidence="1">
    <location>
        <begin position="84"/>
        <end position="94"/>
    </location>
</feature>
<feature type="region of interest" description="Disordered" evidence="1">
    <location>
        <begin position="182"/>
        <end position="329"/>
    </location>
</feature>
<feature type="compositionally biased region" description="Basic and acidic residues" evidence="1">
    <location>
        <begin position="429"/>
        <end position="439"/>
    </location>
</feature>
<reference evidence="2" key="1">
    <citation type="submission" date="2011-03" db="EMBL/GenBank/DDBJ databases">
        <title>Comparative genomics and transcriptomics of Neospora caninum and Toxoplasma gondii.</title>
        <authorList>
            <person name="Reid A.J."/>
            <person name="Sohal A."/>
            <person name="Harris D."/>
            <person name="Quail M."/>
            <person name="Sanders M."/>
            <person name="Berriman M."/>
            <person name="Wastling J.M."/>
            <person name="Pain A."/>
        </authorList>
    </citation>
    <scope>NUCLEOTIDE SEQUENCE</scope>
    <source>
        <strain evidence="2">Liverpool</strain>
    </source>
</reference>
<feature type="compositionally biased region" description="Polar residues" evidence="1">
    <location>
        <begin position="399"/>
        <end position="408"/>
    </location>
</feature>
<reference evidence="2" key="2">
    <citation type="submission" date="2011-03" db="EMBL/GenBank/DDBJ databases">
        <authorList>
            <person name="Aslett M."/>
        </authorList>
    </citation>
    <scope>NUCLEOTIDE SEQUENCE</scope>
    <source>
        <strain evidence="2">Liverpool</strain>
    </source>
</reference>
<feature type="region of interest" description="Disordered" evidence="1">
    <location>
        <begin position="996"/>
        <end position="1038"/>
    </location>
</feature>
<dbReference type="EMBL" id="LN714488">
    <property type="protein sequence ID" value="CEL71348.1"/>
    <property type="molecule type" value="Genomic_DNA"/>
</dbReference>
<evidence type="ECO:0000256" key="1">
    <source>
        <dbReference type="SAM" id="MobiDB-lite"/>
    </source>
</evidence>
<feature type="region of interest" description="Disordered" evidence="1">
    <location>
        <begin position="377"/>
        <end position="467"/>
    </location>
</feature>
<feature type="region of interest" description="Disordered" evidence="1">
    <location>
        <begin position="1095"/>
        <end position="1125"/>
    </location>
</feature>
<gene>
    <name evidence="3" type="ORF">BN1204_069940</name>
    <name evidence="2" type="ORF">NCLIV_069940</name>
</gene>
<feature type="compositionally biased region" description="Basic and acidic residues" evidence="1">
    <location>
        <begin position="1095"/>
        <end position="1118"/>
    </location>
</feature>